<comment type="caution">
    <text evidence="4">The sequence shown here is derived from an EMBL/GenBank/DDBJ whole genome shotgun (WGS) entry which is preliminary data.</text>
</comment>
<sequence length="217" mass="23915">MTISLYFVRHGQTYLNKYHRIQGWSDSPLTDKGVADAIDAGKRLSHIPFSAAYSSDTSRAVMTGNLILKANSGSVEEVIPSSAFRELNFGYYEGEDDVKTWHTIGGPIGVNSFHGLIGEFGIDKAEDMFSKADPYGDAESSSKFWARLQPGIDKVVDRANDGDKILMATHGTLIRNVVSKWSDIPVNVSTKNGSVTKLNYDNGEFSIEYYNNVSDDI</sequence>
<dbReference type="Pfam" id="PF00300">
    <property type="entry name" value="His_Phos_1"/>
    <property type="match status" value="2"/>
</dbReference>
<accession>A0A0R1NS05</accession>
<evidence type="ECO:0000256" key="1">
    <source>
        <dbReference type="PIRSR" id="PIRSR613078-1"/>
    </source>
</evidence>
<feature type="active site" description="Tele-phosphohistidine intermediate" evidence="1">
    <location>
        <position position="10"/>
    </location>
</feature>
<dbReference type="EMBL" id="AZEB01000002">
    <property type="protein sequence ID" value="KRL23118.1"/>
    <property type="molecule type" value="Genomic_DNA"/>
</dbReference>
<dbReference type="AlphaFoldDB" id="A0A0R1NS05"/>
<evidence type="ECO:0000313" key="4">
    <source>
        <dbReference type="EMBL" id="KRL23118.1"/>
    </source>
</evidence>
<dbReference type="SMART" id="SM00855">
    <property type="entry name" value="PGAM"/>
    <property type="match status" value="1"/>
</dbReference>
<keyword evidence="5" id="KW-1185">Reference proteome</keyword>
<dbReference type="GO" id="GO:0005737">
    <property type="term" value="C:cytoplasm"/>
    <property type="evidence" value="ECO:0007669"/>
    <property type="project" value="TreeGrafter"/>
</dbReference>
<protein>
    <submittedName>
        <fullName evidence="4">Phosphoglycerate mutase family protein</fullName>
    </submittedName>
</protein>
<dbReference type="GO" id="GO:0016791">
    <property type="term" value="F:phosphatase activity"/>
    <property type="evidence" value="ECO:0007669"/>
    <property type="project" value="TreeGrafter"/>
</dbReference>
<dbReference type="InterPro" id="IPR013078">
    <property type="entry name" value="His_Pase_superF_clade-1"/>
</dbReference>
<proteinExistence type="predicted"/>
<dbReference type="PANTHER" id="PTHR48100:SF9">
    <property type="entry name" value="PHOSPHOGLYCERATE MUTASE 2 PARALOG"/>
    <property type="match status" value="1"/>
</dbReference>
<dbReference type="InterPro" id="IPR050275">
    <property type="entry name" value="PGM_Phosphatase"/>
</dbReference>
<dbReference type="PATRIC" id="fig|1423766.4.peg.1192"/>
<name>A0A0R1NS05_9LACO</name>
<evidence type="ECO:0000256" key="3">
    <source>
        <dbReference type="PIRSR" id="PIRSR613078-3"/>
    </source>
</evidence>
<reference evidence="4 5" key="1">
    <citation type="journal article" date="2015" name="Genome Announc.">
        <title>Expanding the biotechnology potential of lactobacilli through comparative genomics of 213 strains and associated genera.</title>
        <authorList>
            <person name="Sun Z."/>
            <person name="Harris H.M."/>
            <person name="McCann A."/>
            <person name="Guo C."/>
            <person name="Argimon S."/>
            <person name="Zhang W."/>
            <person name="Yang X."/>
            <person name="Jeffery I.B."/>
            <person name="Cooney J.C."/>
            <person name="Kagawa T.F."/>
            <person name="Liu W."/>
            <person name="Song Y."/>
            <person name="Salvetti E."/>
            <person name="Wrobel A."/>
            <person name="Rasinkangas P."/>
            <person name="Parkhill J."/>
            <person name="Rea M.C."/>
            <person name="O'Sullivan O."/>
            <person name="Ritari J."/>
            <person name="Douillard F.P."/>
            <person name="Paul Ross R."/>
            <person name="Yang R."/>
            <person name="Briner A.E."/>
            <person name="Felis G.E."/>
            <person name="de Vos W.M."/>
            <person name="Barrangou R."/>
            <person name="Klaenhammer T.R."/>
            <person name="Caufield P.W."/>
            <person name="Cui Y."/>
            <person name="Zhang H."/>
            <person name="O'Toole P.W."/>
        </authorList>
    </citation>
    <scope>NUCLEOTIDE SEQUENCE [LARGE SCALE GENOMIC DNA]</scope>
    <source>
        <strain evidence="4 5">DSM 19906</strain>
    </source>
</reference>
<evidence type="ECO:0000313" key="5">
    <source>
        <dbReference type="Proteomes" id="UP000051439"/>
    </source>
</evidence>
<organism evidence="4 5">
    <name type="scientific">Lentilactobacillus kisonensis DSM 19906 = JCM 15041</name>
    <dbReference type="NCBI Taxonomy" id="1423766"/>
    <lineage>
        <taxon>Bacteria</taxon>
        <taxon>Bacillati</taxon>
        <taxon>Bacillota</taxon>
        <taxon>Bacilli</taxon>
        <taxon>Lactobacillales</taxon>
        <taxon>Lactobacillaceae</taxon>
        <taxon>Lentilactobacillus</taxon>
    </lineage>
</organism>
<feature type="active site" description="Proton donor/acceptor" evidence="1">
    <location>
        <position position="86"/>
    </location>
</feature>
<dbReference type="SUPFAM" id="SSF53254">
    <property type="entry name" value="Phosphoglycerate mutase-like"/>
    <property type="match status" value="1"/>
</dbReference>
<dbReference type="CDD" id="cd07067">
    <property type="entry name" value="HP_PGM_like"/>
    <property type="match status" value="1"/>
</dbReference>
<gene>
    <name evidence="4" type="ORF">FC98_GL001156</name>
</gene>
<feature type="site" description="Transition state stabilizer" evidence="3">
    <location>
        <position position="170"/>
    </location>
</feature>
<feature type="binding site" evidence="2">
    <location>
        <position position="59"/>
    </location>
    <ligand>
        <name>substrate</name>
    </ligand>
</feature>
<dbReference type="Gene3D" id="3.40.50.1240">
    <property type="entry name" value="Phosphoglycerate mutase-like"/>
    <property type="match status" value="1"/>
</dbReference>
<dbReference type="RefSeq" id="WP_008856587.1">
    <property type="nucleotide sequence ID" value="NZ_AZEB01000002.1"/>
</dbReference>
<dbReference type="PANTHER" id="PTHR48100">
    <property type="entry name" value="BROAD-SPECIFICITY PHOSPHATASE YOR283W-RELATED"/>
    <property type="match status" value="1"/>
</dbReference>
<feature type="binding site" evidence="2">
    <location>
        <begin position="9"/>
        <end position="16"/>
    </location>
    <ligand>
        <name>substrate</name>
    </ligand>
</feature>
<dbReference type="Proteomes" id="UP000051439">
    <property type="component" value="Unassembled WGS sequence"/>
</dbReference>
<evidence type="ECO:0000256" key="2">
    <source>
        <dbReference type="PIRSR" id="PIRSR613078-2"/>
    </source>
</evidence>
<dbReference type="InterPro" id="IPR029033">
    <property type="entry name" value="His_PPase_superfam"/>
</dbReference>